<dbReference type="Proteomes" id="UP001153076">
    <property type="component" value="Unassembled WGS sequence"/>
</dbReference>
<dbReference type="AlphaFoldDB" id="A0A9Q1JSQ6"/>
<evidence type="ECO:0000313" key="3">
    <source>
        <dbReference type="Proteomes" id="UP001153076"/>
    </source>
</evidence>
<evidence type="ECO:0000256" key="1">
    <source>
        <dbReference type="SAM" id="MobiDB-lite"/>
    </source>
</evidence>
<sequence>MKPPNINLPSSFASHISFPSSRISLSAHLNLITESIRNLLSNDESHFSEPFLHHHLFDLALLRGQTCSTFLDLQLILRFKYEGQGHLLGLSSSPCYIAWRQYSFIGSFLSILQCPNLIRVKSSSPLKVDNSIGVFKCSAELEMIIGIHVVIMPIMQSSARTTLKSFLIRHHHASKFRTALAHPSDSDLGANGFKRNYFLALTLPTLLSLLMSSNSSTSPLSFTNFEHGDNDHDDSNANICDSSKPSDLYTMGGGRSDHPCSPPQKRGPFMP</sequence>
<name>A0A9Q1JSQ6_9CARY</name>
<dbReference type="EMBL" id="JAKOGI010000810">
    <property type="protein sequence ID" value="KAJ8430278.1"/>
    <property type="molecule type" value="Genomic_DNA"/>
</dbReference>
<proteinExistence type="predicted"/>
<gene>
    <name evidence="2" type="ORF">Cgig2_006324</name>
</gene>
<accession>A0A9Q1JSQ6</accession>
<comment type="caution">
    <text evidence="2">The sequence shown here is derived from an EMBL/GenBank/DDBJ whole genome shotgun (WGS) entry which is preliminary data.</text>
</comment>
<feature type="region of interest" description="Disordered" evidence="1">
    <location>
        <begin position="233"/>
        <end position="271"/>
    </location>
</feature>
<keyword evidence="3" id="KW-1185">Reference proteome</keyword>
<protein>
    <submittedName>
        <fullName evidence="2">Uncharacterized protein</fullName>
    </submittedName>
</protein>
<feature type="compositionally biased region" description="Polar residues" evidence="1">
    <location>
        <begin position="236"/>
        <end position="245"/>
    </location>
</feature>
<reference evidence="2" key="1">
    <citation type="submission" date="2022-04" db="EMBL/GenBank/DDBJ databases">
        <title>Carnegiea gigantea Genome sequencing and assembly v2.</title>
        <authorList>
            <person name="Copetti D."/>
            <person name="Sanderson M.J."/>
            <person name="Burquez A."/>
            <person name="Wojciechowski M.F."/>
        </authorList>
    </citation>
    <scope>NUCLEOTIDE SEQUENCE</scope>
    <source>
        <strain evidence="2">SGP5-SGP5p</strain>
        <tissue evidence="2">Aerial part</tissue>
    </source>
</reference>
<organism evidence="2 3">
    <name type="scientific">Carnegiea gigantea</name>
    <dbReference type="NCBI Taxonomy" id="171969"/>
    <lineage>
        <taxon>Eukaryota</taxon>
        <taxon>Viridiplantae</taxon>
        <taxon>Streptophyta</taxon>
        <taxon>Embryophyta</taxon>
        <taxon>Tracheophyta</taxon>
        <taxon>Spermatophyta</taxon>
        <taxon>Magnoliopsida</taxon>
        <taxon>eudicotyledons</taxon>
        <taxon>Gunneridae</taxon>
        <taxon>Pentapetalae</taxon>
        <taxon>Caryophyllales</taxon>
        <taxon>Cactineae</taxon>
        <taxon>Cactaceae</taxon>
        <taxon>Cactoideae</taxon>
        <taxon>Echinocereeae</taxon>
        <taxon>Carnegiea</taxon>
    </lineage>
</organism>
<evidence type="ECO:0000313" key="2">
    <source>
        <dbReference type="EMBL" id="KAJ8430278.1"/>
    </source>
</evidence>